<name>A0A6L3JP26_9BACE</name>
<dbReference type="AlphaFoldDB" id="A0A6L3JP26"/>
<accession>A0A6L3JP26</accession>
<protein>
    <submittedName>
        <fullName evidence="1">Alpha-1,3-galactosidase B</fullName>
    </submittedName>
</protein>
<comment type="caution">
    <text evidence="1">The sequence shown here is derived from an EMBL/GenBank/DDBJ whole genome shotgun (WGS) entry which is preliminary data.</text>
</comment>
<reference evidence="1 2" key="1">
    <citation type="journal article" date="2019" name="Nat. Med.">
        <title>A library of human gut bacterial isolates paired with longitudinal multiomics data enables mechanistic microbiome research.</title>
        <authorList>
            <person name="Poyet M."/>
            <person name="Groussin M."/>
            <person name="Gibbons S.M."/>
            <person name="Avila-Pacheco J."/>
            <person name="Jiang X."/>
            <person name="Kearney S.M."/>
            <person name="Perrotta A.R."/>
            <person name="Berdy B."/>
            <person name="Zhao S."/>
            <person name="Lieberman T.D."/>
            <person name="Swanson P.K."/>
            <person name="Smith M."/>
            <person name="Roesemann S."/>
            <person name="Alexander J.E."/>
            <person name="Rich S.A."/>
            <person name="Livny J."/>
            <person name="Vlamakis H."/>
            <person name="Clish C."/>
            <person name="Bullock K."/>
            <person name="Deik A."/>
            <person name="Scott J."/>
            <person name="Pierce K.A."/>
            <person name="Xavier R.J."/>
            <person name="Alm E.J."/>
        </authorList>
    </citation>
    <scope>NUCLEOTIDE SEQUENCE [LARGE SCALE GENOMIC DNA]</scope>
    <source>
        <strain evidence="1 2">BIOML-A8</strain>
    </source>
</reference>
<gene>
    <name evidence="1" type="ORF">F2Y87_31090</name>
</gene>
<feature type="non-terminal residue" evidence="1">
    <location>
        <position position="1"/>
    </location>
</feature>
<organism evidence="1 2">
    <name type="scientific">Bacteroides cellulosilyticus</name>
    <dbReference type="NCBI Taxonomy" id="246787"/>
    <lineage>
        <taxon>Bacteria</taxon>
        <taxon>Pseudomonadati</taxon>
        <taxon>Bacteroidota</taxon>
        <taxon>Bacteroidia</taxon>
        <taxon>Bacteroidales</taxon>
        <taxon>Bacteroidaceae</taxon>
        <taxon>Bacteroides</taxon>
    </lineage>
</organism>
<evidence type="ECO:0000313" key="1">
    <source>
        <dbReference type="EMBL" id="KAA5401036.1"/>
    </source>
</evidence>
<evidence type="ECO:0000313" key="2">
    <source>
        <dbReference type="Proteomes" id="UP000482653"/>
    </source>
</evidence>
<proteinExistence type="predicted"/>
<sequence length="63" mass="7489">TFDRPVLFAKSIDGLVFENNVIRQNTDYPAFHHNKTRFRLLHTRNVKIEKNNFEDGDESVVRE</sequence>
<dbReference type="Proteomes" id="UP000482653">
    <property type="component" value="Unassembled WGS sequence"/>
</dbReference>
<dbReference type="EMBL" id="VVYX01000377">
    <property type="protein sequence ID" value="KAA5401036.1"/>
    <property type="molecule type" value="Genomic_DNA"/>
</dbReference>